<evidence type="ECO:0008006" key="14">
    <source>
        <dbReference type="Google" id="ProtNLM"/>
    </source>
</evidence>
<dbReference type="GO" id="GO:0051213">
    <property type="term" value="F:dioxygenase activity"/>
    <property type="evidence" value="ECO:0007669"/>
    <property type="project" value="UniProtKB-KW"/>
</dbReference>
<dbReference type="PROSITE" id="PS50095">
    <property type="entry name" value="PLAT"/>
    <property type="match status" value="1"/>
</dbReference>
<dbReference type="AlphaFoldDB" id="A0ABD3GFB2"/>
<dbReference type="GO" id="GO:0031408">
    <property type="term" value="P:oxylipin biosynthetic process"/>
    <property type="evidence" value="ECO:0007669"/>
    <property type="project" value="UniProtKB-KW"/>
</dbReference>
<dbReference type="GO" id="GO:0006633">
    <property type="term" value="P:fatty acid biosynthetic process"/>
    <property type="evidence" value="ECO:0007669"/>
    <property type="project" value="UniProtKB-KW"/>
</dbReference>
<evidence type="ECO:0000256" key="7">
    <source>
        <dbReference type="ARBA" id="ARBA00023160"/>
    </source>
</evidence>
<evidence type="ECO:0000256" key="3">
    <source>
        <dbReference type="ARBA" id="ARBA00022767"/>
    </source>
</evidence>
<comment type="caution">
    <text evidence="8">Lacks conserved residue(s) required for the propagation of feature annotation.</text>
</comment>
<keyword evidence="4" id="KW-0276">Fatty acid metabolism</keyword>
<organism evidence="12 13">
    <name type="scientific">Riccia sorocarpa</name>
    <dbReference type="NCBI Taxonomy" id="122646"/>
    <lineage>
        <taxon>Eukaryota</taxon>
        <taxon>Viridiplantae</taxon>
        <taxon>Streptophyta</taxon>
        <taxon>Embryophyta</taxon>
        <taxon>Marchantiophyta</taxon>
        <taxon>Marchantiopsida</taxon>
        <taxon>Marchantiidae</taxon>
        <taxon>Marchantiales</taxon>
        <taxon>Ricciaceae</taxon>
        <taxon>Riccia</taxon>
    </lineage>
</organism>
<feature type="region of interest" description="Disordered" evidence="9">
    <location>
        <begin position="275"/>
        <end position="296"/>
    </location>
</feature>
<accession>A0ABD3GFB2</accession>
<evidence type="ECO:0000256" key="5">
    <source>
        <dbReference type="ARBA" id="ARBA00022964"/>
    </source>
</evidence>
<keyword evidence="3" id="KW-0925">Oxylipin biosynthesis</keyword>
<evidence type="ECO:0000259" key="11">
    <source>
        <dbReference type="PROSITE" id="PS51393"/>
    </source>
</evidence>
<keyword evidence="13" id="KW-1185">Reference proteome</keyword>
<reference evidence="12 13" key="1">
    <citation type="submission" date="2024-09" db="EMBL/GenBank/DDBJ databases">
        <title>Chromosome-scale assembly of Riccia sorocarpa.</title>
        <authorList>
            <person name="Paukszto L."/>
        </authorList>
    </citation>
    <scope>NUCLEOTIDE SEQUENCE [LARGE SCALE GENOMIC DNA]</scope>
    <source>
        <strain evidence="12">LP-2024</strain>
        <tissue evidence="12">Aerial parts of the thallus</tissue>
    </source>
</reference>
<dbReference type="SMART" id="SM00308">
    <property type="entry name" value="LH2"/>
    <property type="match status" value="1"/>
</dbReference>
<keyword evidence="5" id="KW-0223">Dioxygenase</keyword>
<keyword evidence="6" id="KW-0443">Lipid metabolism</keyword>
<sequence>MQAASAQASVPAIHAVAGLSAGAESSKRISAQNVGVKSSSYLGSAFATGKPKRSSSKSVMVSPARASLIGKMKDAVADKKPSKGSSNQGTVQIKGQLVLSKQSFLDLVKIGPGLSPIHMAQVFRFPAALLDDQLDAIFNQLVALQLVSVDTKPDGQPKLSEKTTIEKWTTSSGLKGKLIAGDDSYAVNFKVPSDFGKIGAFIIRNNHPNPFYLHDLTIETDTGVVYEFPCNSWVYNDRIYHDDRVFFSNKSYLPNQTPAGLKPFREREIVALRGDGTGKWGGSSGGSRGESKGSKSARALESGSRYLVSSLAISVACYRISSTERRLSRLEKTDSFLASHSPRVRSTNGMYLAGESPAKAKSIAEMNDCAAGMLQESPSEMNR</sequence>
<evidence type="ECO:0000256" key="2">
    <source>
        <dbReference type="ARBA" id="ARBA00022516"/>
    </source>
</evidence>
<evidence type="ECO:0000256" key="4">
    <source>
        <dbReference type="ARBA" id="ARBA00022832"/>
    </source>
</evidence>
<feature type="domain" description="PLAT" evidence="10">
    <location>
        <begin position="123"/>
        <end position="248"/>
    </location>
</feature>
<feature type="compositionally biased region" description="Gly residues" evidence="9">
    <location>
        <begin position="275"/>
        <end position="288"/>
    </location>
</feature>
<evidence type="ECO:0000256" key="1">
    <source>
        <dbReference type="ARBA" id="ARBA00009419"/>
    </source>
</evidence>
<evidence type="ECO:0000256" key="8">
    <source>
        <dbReference type="PROSITE-ProRule" id="PRU00152"/>
    </source>
</evidence>
<evidence type="ECO:0000256" key="6">
    <source>
        <dbReference type="ARBA" id="ARBA00023098"/>
    </source>
</evidence>
<dbReference type="PRINTS" id="PR00468">
    <property type="entry name" value="PLTLPOXGNASE"/>
</dbReference>
<comment type="caution">
    <text evidence="12">The sequence shown here is derived from an EMBL/GenBank/DDBJ whole genome shotgun (WGS) entry which is preliminary data.</text>
</comment>
<name>A0ABD3GFB2_9MARC</name>
<comment type="similarity">
    <text evidence="1">Belongs to the lipoxygenase family.</text>
</comment>
<dbReference type="PANTHER" id="PTHR11771">
    <property type="entry name" value="LIPOXYGENASE"/>
    <property type="match status" value="1"/>
</dbReference>
<protein>
    <recommendedName>
        <fullName evidence="14">Lipoxygenase</fullName>
    </recommendedName>
</protein>
<proteinExistence type="inferred from homology"/>
<gene>
    <name evidence="12" type="ORF">R1sor_026534</name>
</gene>
<dbReference type="SUPFAM" id="SSF49723">
    <property type="entry name" value="Lipase/lipooxygenase domain (PLAT/LH2 domain)"/>
    <property type="match status" value="1"/>
</dbReference>
<keyword evidence="7" id="KW-0275">Fatty acid biosynthesis</keyword>
<evidence type="ECO:0000259" key="10">
    <source>
        <dbReference type="PROSITE" id="PS50095"/>
    </source>
</evidence>
<dbReference type="InterPro" id="IPR001246">
    <property type="entry name" value="LipOase_plant"/>
</dbReference>
<dbReference type="PROSITE" id="PS51393">
    <property type="entry name" value="LIPOXYGENASE_3"/>
    <property type="match status" value="1"/>
</dbReference>
<evidence type="ECO:0000313" key="13">
    <source>
        <dbReference type="Proteomes" id="UP001633002"/>
    </source>
</evidence>
<dbReference type="Proteomes" id="UP001633002">
    <property type="component" value="Unassembled WGS sequence"/>
</dbReference>
<evidence type="ECO:0000256" key="9">
    <source>
        <dbReference type="SAM" id="MobiDB-lite"/>
    </source>
</evidence>
<keyword evidence="5" id="KW-0560">Oxidoreductase</keyword>
<dbReference type="Pfam" id="PF01477">
    <property type="entry name" value="PLAT"/>
    <property type="match status" value="1"/>
</dbReference>
<dbReference type="InterPro" id="IPR036392">
    <property type="entry name" value="PLAT/LH2_dom_sf"/>
</dbReference>
<keyword evidence="2" id="KW-0444">Lipid biosynthesis</keyword>
<dbReference type="EMBL" id="JBJQOH010000008">
    <property type="protein sequence ID" value="KAL3676586.1"/>
    <property type="molecule type" value="Genomic_DNA"/>
</dbReference>
<evidence type="ECO:0000313" key="12">
    <source>
        <dbReference type="EMBL" id="KAL3676586.1"/>
    </source>
</evidence>
<dbReference type="InterPro" id="IPR013819">
    <property type="entry name" value="LipOase_C"/>
</dbReference>
<dbReference type="InterPro" id="IPR000907">
    <property type="entry name" value="LipOase"/>
</dbReference>
<dbReference type="InterPro" id="IPR001024">
    <property type="entry name" value="PLAT/LH2_dom"/>
</dbReference>
<feature type="domain" description="Lipoxygenase" evidence="11">
    <location>
        <begin position="251"/>
        <end position="278"/>
    </location>
</feature>
<dbReference type="Gene3D" id="2.60.60.20">
    <property type="entry name" value="PLAT/LH2 domain"/>
    <property type="match status" value="1"/>
</dbReference>